<sequence>MSKSQIRKDKTCLNCNHVVDQRFCPNCGQENTDSRKTFHHLFIHFFEDLTHYENAFWKTIRNLLFKPASLTKEYLSGKRLSYLAPVRLYIFISFITFLMLSMLSSGEEEQEHRSLAELRPKPGVELSQSEAKAVREIDLVLSRQKRIDSLQAAGQFSREEAKTMKKSLEQQYQSISFGKEFGYKSMKELDSVQRSLPEDKKLGPFGYWFYSKMTMVNQDNMTGDELVTKFKESFLHNFPKVLFIYMPIFAFFLWLFHGKKRWYYFDHGIFTLHYFSFVLLVTLIAQSIDYLLGLMHSDIADIISSFLVFGFACWMLYYFFPAHHRFYGETRTVSFLKSVTLFIINFFIISAILFVFSVYTLINLH</sequence>
<organism evidence="2 3">
    <name type="scientific">Flavobacterium pallidum</name>
    <dbReference type="NCBI Taxonomy" id="2172098"/>
    <lineage>
        <taxon>Bacteria</taxon>
        <taxon>Pseudomonadati</taxon>
        <taxon>Bacteroidota</taxon>
        <taxon>Flavobacteriia</taxon>
        <taxon>Flavobacteriales</taxon>
        <taxon>Flavobacteriaceae</taxon>
        <taxon>Flavobacterium</taxon>
    </lineage>
</organism>
<feature type="transmembrane region" description="Helical" evidence="1">
    <location>
        <begin position="238"/>
        <end position="256"/>
    </location>
</feature>
<feature type="transmembrane region" description="Helical" evidence="1">
    <location>
        <begin position="300"/>
        <end position="320"/>
    </location>
</feature>
<evidence type="ECO:0000313" key="3">
    <source>
        <dbReference type="Proteomes" id="UP000244937"/>
    </source>
</evidence>
<keyword evidence="1" id="KW-0812">Transmembrane</keyword>
<dbReference type="InterPro" id="IPR022134">
    <property type="entry name" value="DUF3667"/>
</dbReference>
<dbReference type="KEGG" id="fpal:HYN49_12370"/>
<dbReference type="Proteomes" id="UP000244937">
    <property type="component" value="Chromosome"/>
</dbReference>
<evidence type="ECO:0008006" key="4">
    <source>
        <dbReference type="Google" id="ProtNLM"/>
    </source>
</evidence>
<proteinExistence type="predicted"/>
<dbReference type="RefSeq" id="WP_108904404.1">
    <property type="nucleotide sequence ID" value="NZ_CP029187.1"/>
</dbReference>
<reference evidence="2 3" key="1">
    <citation type="submission" date="2018-05" db="EMBL/GenBank/DDBJ databases">
        <title>Genome sequencing of Flavobacterium sp. HYN0049.</title>
        <authorList>
            <person name="Yi H."/>
            <person name="Baek C."/>
        </authorList>
    </citation>
    <scope>NUCLEOTIDE SEQUENCE [LARGE SCALE GENOMIC DNA]</scope>
    <source>
        <strain evidence="2 3">HYN0049</strain>
    </source>
</reference>
<keyword evidence="3" id="KW-1185">Reference proteome</keyword>
<feature type="transmembrane region" description="Helical" evidence="1">
    <location>
        <begin position="268"/>
        <end position="288"/>
    </location>
</feature>
<protein>
    <recommendedName>
        <fullName evidence="4">DUF3667 domain-containing protein</fullName>
    </recommendedName>
</protein>
<evidence type="ECO:0000256" key="1">
    <source>
        <dbReference type="SAM" id="Phobius"/>
    </source>
</evidence>
<feature type="transmembrane region" description="Helical" evidence="1">
    <location>
        <begin position="341"/>
        <end position="362"/>
    </location>
</feature>
<dbReference type="OrthoDB" id="675873at2"/>
<accession>A0A2S1SJX0</accession>
<evidence type="ECO:0000313" key="2">
    <source>
        <dbReference type="EMBL" id="AWI26627.1"/>
    </source>
</evidence>
<name>A0A2S1SJX0_9FLAO</name>
<dbReference type="EMBL" id="CP029187">
    <property type="protein sequence ID" value="AWI26627.1"/>
    <property type="molecule type" value="Genomic_DNA"/>
</dbReference>
<dbReference type="Pfam" id="PF12412">
    <property type="entry name" value="DUF3667"/>
    <property type="match status" value="1"/>
</dbReference>
<keyword evidence="1" id="KW-1133">Transmembrane helix</keyword>
<keyword evidence="1" id="KW-0472">Membrane</keyword>
<gene>
    <name evidence="2" type="ORF">HYN49_12370</name>
</gene>
<feature type="transmembrane region" description="Helical" evidence="1">
    <location>
        <begin position="86"/>
        <end position="104"/>
    </location>
</feature>
<dbReference type="AlphaFoldDB" id="A0A2S1SJX0"/>